<keyword evidence="5" id="KW-0732">Signal</keyword>
<comment type="caution">
    <text evidence="7">The sequence shown here is derived from an EMBL/GenBank/DDBJ whole genome shotgun (WGS) entry which is preliminary data.</text>
</comment>
<evidence type="ECO:0000256" key="4">
    <source>
        <dbReference type="ARBA" id="ARBA00022833"/>
    </source>
</evidence>
<sequence>MFKKTFAISAVLGLVVWATPAFALPNFSLAQLSTPGTERTLFLPQTADNSPVVYLGEALDPRSGQFVEGYAIIHYKDQAAKPAVKPPKGQRNQCYSFLASGAKWKTLESWTVNPTSTQSLESSFVFTNLTADIVKWEEAADGVVGNSAGVNILGDGSVTSEILVADTESPDNINEVYFANVSSPGAIAVTIVWGIFAGPPSGRELVEWDMIFDDTDYNWSASGEAGKMDFENIATHELGHSVGLADLYESLCSQETMYGYADYGEIMKRDLNAGDIAGVDKLY</sequence>
<evidence type="ECO:0000256" key="5">
    <source>
        <dbReference type="SAM" id="SignalP"/>
    </source>
</evidence>
<dbReference type="GO" id="GO:0006508">
    <property type="term" value="P:proteolysis"/>
    <property type="evidence" value="ECO:0007669"/>
    <property type="project" value="UniProtKB-KW"/>
</dbReference>
<keyword evidence="4" id="KW-0862">Zinc</keyword>
<evidence type="ECO:0000256" key="3">
    <source>
        <dbReference type="ARBA" id="ARBA00022801"/>
    </source>
</evidence>
<feature type="chain" id="PRO_5002540830" description="Peptidase M10 metallopeptidase domain-containing protein" evidence="5">
    <location>
        <begin position="24"/>
        <end position="283"/>
    </location>
</feature>
<gene>
    <name evidence="7" type="ORF">UY32_C0021G0001</name>
</gene>
<dbReference type="GO" id="GO:0008270">
    <property type="term" value="F:zinc ion binding"/>
    <property type="evidence" value="ECO:0007669"/>
    <property type="project" value="InterPro"/>
</dbReference>
<dbReference type="GO" id="GO:0004222">
    <property type="term" value="F:metalloendopeptidase activity"/>
    <property type="evidence" value="ECO:0007669"/>
    <property type="project" value="InterPro"/>
</dbReference>
<evidence type="ECO:0000313" key="7">
    <source>
        <dbReference type="EMBL" id="KKU98580.1"/>
    </source>
</evidence>
<dbReference type="AlphaFoldDB" id="A0A0G1XW94"/>
<proteinExistence type="predicted"/>
<name>A0A0G1XW94_9BACT</name>
<reference evidence="7 8" key="1">
    <citation type="journal article" date="2015" name="Nature">
        <title>rRNA introns, odd ribosomes, and small enigmatic genomes across a large radiation of phyla.</title>
        <authorList>
            <person name="Brown C.T."/>
            <person name="Hug L.A."/>
            <person name="Thomas B.C."/>
            <person name="Sharon I."/>
            <person name="Castelle C.J."/>
            <person name="Singh A."/>
            <person name="Wilkins M.J."/>
            <person name="Williams K.H."/>
            <person name="Banfield J.F."/>
        </authorList>
    </citation>
    <scope>NUCLEOTIDE SEQUENCE [LARGE SCALE GENOMIC DNA]</scope>
</reference>
<protein>
    <recommendedName>
        <fullName evidence="6">Peptidase M10 metallopeptidase domain-containing protein</fullName>
    </recommendedName>
</protein>
<organism evidence="7 8">
    <name type="scientific">Candidatus Jorgensenbacteria bacterium GW2011_GWC1_48_8</name>
    <dbReference type="NCBI Taxonomy" id="1618666"/>
    <lineage>
        <taxon>Bacteria</taxon>
        <taxon>Candidatus Joergenseniibacteriota</taxon>
    </lineage>
</organism>
<dbReference type="InterPro" id="IPR001818">
    <property type="entry name" value="Pept_M10_metallopeptidase"/>
</dbReference>
<dbReference type="Gene3D" id="3.40.390.10">
    <property type="entry name" value="Collagenase (Catalytic Domain)"/>
    <property type="match status" value="1"/>
</dbReference>
<keyword evidence="2" id="KW-0479">Metal-binding</keyword>
<feature type="domain" description="Peptidase M10 metallopeptidase" evidence="6">
    <location>
        <begin position="209"/>
        <end position="283"/>
    </location>
</feature>
<dbReference type="GO" id="GO:0031012">
    <property type="term" value="C:extracellular matrix"/>
    <property type="evidence" value="ECO:0007669"/>
    <property type="project" value="InterPro"/>
</dbReference>
<dbReference type="Proteomes" id="UP000034600">
    <property type="component" value="Unassembled WGS sequence"/>
</dbReference>
<accession>A0A0G1XW94</accession>
<feature type="signal peptide" evidence="5">
    <location>
        <begin position="1"/>
        <end position="23"/>
    </location>
</feature>
<dbReference type="SUPFAM" id="SSF55486">
    <property type="entry name" value="Metalloproteases ('zincins'), catalytic domain"/>
    <property type="match status" value="1"/>
</dbReference>
<keyword evidence="1" id="KW-0645">Protease</keyword>
<dbReference type="EMBL" id="LCPO01000021">
    <property type="protein sequence ID" value="KKU98580.1"/>
    <property type="molecule type" value="Genomic_DNA"/>
</dbReference>
<keyword evidence="3" id="KW-0378">Hydrolase</keyword>
<dbReference type="Pfam" id="PF00413">
    <property type="entry name" value="Peptidase_M10"/>
    <property type="match status" value="1"/>
</dbReference>
<dbReference type="InterPro" id="IPR024079">
    <property type="entry name" value="MetalloPept_cat_dom_sf"/>
</dbReference>
<evidence type="ECO:0000256" key="2">
    <source>
        <dbReference type="ARBA" id="ARBA00022723"/>
    </source>
</evidence>
<evidence type="ECO:0000259" key="6">
    <source>
        <dbReference type="Pfam" id="PF00413"/>
    </source>
</evidence>
<evidence type="ECO:0000313" key="8">
    <source>
        <dbReference type="Proteomes" id="UP000034600"/>
    </source>
</evidence>
<evidence type="ECO:0000256" key="1">
    <source>
        <dbReference type="ARBA" id="ARBA00022670"/>
    </source>
</evidence>